<evidence type="ECO:0000259" key="4">
    <source>
        <dbReference type="SMART" id="SM00400"/>
    </source>
</evidence>
<dbReference type="KEGG" id="vg:24607035"/>
<reference evidence="5 6" key="1">
    <citation type="submission" date="2014-07" db="EMBL/GenBank/DDBJ databases">
        <title>Complete Genome of Bacillus megaterium Myophage Mater.</title>
        <authorList>
            <person name="Lancaster J.C."/>
            <person name="Hodde M.K."/>
            <person name="Hernandez A.C."/>
            <person name="Everett G.F.K."/>
        </authorList>
    </citation>
    <scope>NUCLEOTIDE SEQUENCE [LARGE SCALE GENOMIC DNA]</scope>
</reference>
<evidence type="ECO:0000256" key="3">
    <source>
        <dbReference type="ARBA" id="ARBA00022833"/>
    </source>
</evidence>
<dbReference type="Proteomes" id="UP000030206">
    <property type="component" value="Segment"/>
</dbReference>
<dbReference type="SUPFAM" id="SSF56731">
    <property type="entry name" value="DNA primase core"/>
    <property type="match status" value="1"/>
</dbReference>
<feature type="domain" description="Zinc finger CHC2-type" evidence="4">
    <location>
        <begin position="23"/>
        <end position="74"/>
    </location>
</feature>
<sequence>MFIDLMKQELGSHKTAGVHTRFCCPFCHETDYKFYVNHENGLYICFKCDARGNPAQFVMKNWNTSYSEAIDHLMAYDYDPRRAWKFDTSLSKYGEELTEEEQLLLFISRQGRPIEEDNAVTYKCPAPPTNCKTLAENFNNPEAFPFFAYLHGRGVTLEQIKQHNISYVVHGTVRKVDGGEMTLNNHLIFFTFDDKRKPLYWNTRSIDPKPFIKSFNAPSREDEYSKDNTIFNLNNANNTDKIVITEGVFDAMTVGDSGVATFGKMITAHQVEELLQKTRHNQLPIYLYLDKDAWKQMIKSAAKIKEVEPTRPVYYVFSGTDEDANELGHERVQQLISKAFPADAEGELRLSLANL</sequence>
<accession>A0A0A0RUP4</accession>
<dbReference type="OrthoDB" id="3519at10239"/>
<dbReference type="GO" id="GO:0003899">
    <property type="term" value="F:DNA-directed RNA polymerase activity"/>
    <property type="evidence" value="ECO:0007669"/>
    <property type="project" value="InterPro"/>
</dbReference>
<dbReference type="Pfam" id="PF01807">
    <property type="entry name" value="Zn_ribbon_DnaG"/>
    <property type="match status" value="1"/>
</dbReference>
<dbReference type="InterPro" id="IPR050219">
    <property type="entry name" value="DnaG_primase"/>
</dbReference>
<evidence type="ECO:0000313" key="5">
    <source>
        <dbReference type="EMBL" id="AIW03293.1"/>
    </source>
</evidence>
<protein>
    <submittedName>
        <fullName evidence="5">DNA primase</fullName>
    </submittedName>
</protein>
<dbReference type="GO" id="GO:0008270">
    <property type="term" value="F:zinc ion binding"/>
    <property type="evidence" value="ECO:0007669"/>
    <property type="project" value="UniProtKB-KW"/>
</dbReference>
<dbReference type="InterPro" id="IPR034154">
    <property type="entry name" value="TOPRIM_DnaG/twinkle"/>
</dbReference>
<keyword evidence="3" id="KW-0862">Zinc</keyword>
<dbReference type="GO" id="GO:0006269">
    <property type="term" value="P:DNA replication, synthesis of primer"/>
    <property type="evidence" value="ECO:0007669"/>
    <property type="project" value="TreeGrafter"/>
</dbReference>
<dbReference type="GeneID" id="24607035"/>
<keyword evidence="6" id="KW-1185">Reference proteome</keyword>
<dbReference type="InterPro" id="IPR002694">
    <property type="entry name" value="Znf_CHC2"/>
</dbReference>
<evidence type="ECO:0000256" key="2">
    <source>
        <dbReference type="ARBA" id="ARBA00022771"/>
    </source>
</evidence>
<dbReference type="RefSeq" id="YP_009151095.1">
    <property type="nucleotide sequence ID" value="NC_027366.1"/>
</dbReference>
<dbReference type="Gene3D" id="3.40.1360.10">
    <property type="match status" value="1"/>
</dbReference>
<dbReference type="GO" id="GO:0003677">
    <property type="term" value="F:DNA binding"/>
    <property type="evidence" value="ECO:0007669"/>
    <property type="project" value="InterPro"/>
</dbReference>
<dbReference type="PANTHER" id="PTHR30313">
    <property type="entry name" value="DNA PRIMASE"/>
    <property type="match status" value="1"/>
</dbReference>
<dbReference type="InterPro" id="IPR036977">
    <property type="entry name" value="DNA_primase_Znf_CHC2"/>
</dbReference>
<keyword evidence="2" id="KW-0863">Zinc-finger</keyword>
<dbReference type="CDD" id="cd01029">
    <property type="entry name" value="TOPRIM_primases"/>
    <property type="match status" value="1"/>
</dbReference>
<dbReference type="EMBL" id="KM236245">
    <property type="protein sequence ID" value="AIW03293.1"/>
    <property type="molecule type" value="Genomic_DNA"/>
</dbReference>
<keyword evidence="1" id="KW-0479">Metal-binding</keyword>
<evidence type="ECO:0000256" key="1">
    <source>
        <dbReference type="ARBA" id="ARBA00022723"/>
    </source>
</evidence>
<dbReference type="SUPFAM" id="SSF57783">
    <property type="entry name" value="Zinc beta-ribbon"/>
    <property type="match status" value="1"/>
</dbReference>
<gene>
    <name evidence="5" type="ORF">CPT_Mater136</name>
</gene>
<dbReference type="Gene3D" id="3.90.580.10">
    <property type="entry name" value="Zinc finger, CHC2-type domain"/>
    <property type="match status" value="1"/>
</dbReference>
<dbReference type="PANTHER" id="PTHR30313:SF2">
    <property type="entry name" value="DNA PRIMASE"/>
    <property type="match status" value="1"/>
</dbReference>
<organism evidence="5 6">
    <name type="scientific">Bacillus phage Mater</name>
    <dbReference type="NCBI Taxonomy" id="1540090"/>
    <lineage>
        <taxon>Viruses</taxon>
        <taxon>Duplodnaviria</taxon>
        <taxon>Heunggongvirae</taxon>
        <taxon>Uroviricota</taxon>
        <taxon>Caudoviricetes</taxon>
        <taxon>Herelleviridae</taxon>
        <taxon>Bastillevirinae</taxon>
        <taxon>Matervirus</taxon>
        <taxon>Matervirus mater</taxon>
    </lineage>
</organism>
<dbReference type="SMART" id="SM00400">
    <property type="entry name" value="ZnF_CHCC"/>
    <property type="match status" value="1"/>
</dbReference>
<evidence type="ECO:0000313" key="6">
    <source>
        <dbReference type="Proteomes" id="UP000030206"/>
    </source>
</evidence>
<proteinExistence type="predicted"/>
<name>A0A0A0RUP4_9CAUD</name>